<dbReference type="PANTHER" id="PTHR30629:SF6">
    <property type="entry name" value="PROPHAGE INTEGRASE INTA-RELATED"/>
    <property type="match status" value="1"/>
</dbReference>
<gene>
    <name evidence="5" type="ORF">HZU75_04615</name>
</gene>
<dbReference type="PANTHER" id="PTHR30629">
    <property type="entry name" value="PROPHAGE INTEGRASE"/>
    <property type="match status" value="1"/>
</dbReference>
<organism evidence="5 6">
    <name type="scientific">Chitinibacter fontanus</name>
    <dbReference type="NCBI Taxonomy" id="1737446"/>
    <lineage>
        <taxon>Bacteria</taxon>
        <taxon>Pseudomonadati</taxon>
        <taxon>Pseudomonadota</taxon>
        <taxon>Betaproteobacteria</taxon>
        <taxon>Neisseriales</taxon>
        <taxon>Chitinibacteraceae</taxon>
        <taxon>Chitinibacter</taxon>
    </lineage>
</organism>
<dbReference type="SUPFAM" id="SSF56349">
    <property type="entry name" value="DNA breaking-rejoining enzymes"/>
    <property type="match status" value="1"/>
</dbReference>
<dbReference type="Gene3D" id="1.10.443.10">
    <property type="entry name" value="Intergrase catalytic core"/>
    <property type="match status" value="1"/>
</dbReference>
<name>A0A7D5ZEB7_9NEIS</name>
<dbReference type="GO" id="GO:0015074">
    <property type="term" value="P:DNA integration"/>
    <property type="evidence" value="ECO:0007669"/>
    <property type="project" value="UniProtKB-KW"/>
</dbReference>
<proteinExistence type="inferred from homology"/>
<keyword evidence="2" id="KW-0229">DNA integration</keyword>
<dbReference type="Pfam" id="PF13356">
    <property type="entry name" value="Arm-DNA-bind_3"/>
    <property type="match status" value="1"/>
</dbReference>
<dbReference type="Pfam" id="PF00589">
    <property type="entry name" value="Phage_integrase"/>
    <property type="match status" value="1"/>
</dbReference>
<dbReference type="Proteomes" id="UP000510822">
    <property type="component" value="Chromosome"/>
</dbReference>
<dbReference type="InterPro" id="IPR038488">
    <property type="entry name" value="Integrase_DNA-bd_sf"/>
</dbReference>
<feature type="domain" description="Tyr recombinase" evidence="4">
    <location>
        <begin position="234"/>
        <end position="405"/>
    </location>
</feature>
<protein>
    <submittedName>
        <fullName evidence="5">Integrase family protein</fullName>
    </submittedName>
</protein>
<dbReference type="RefSeq" id="WP_180308002.1">
    <property type="nucleotide sequence ID" value="NZ_CP058952.1"/>
</dbReference>
<sequence>MTKKNLTAPRVHAFECEEGKHQSFLWDADTNGLGVRASRGGGKAYVHQAKLDGKAIRSTIGDVRTWTLEDARKEARRLQTLIDSGGDPRQAKADRIEAAEVKKAEIERSKLVLADVWPIYVEARRPRWSELHIRDHLRAVHLGGEVKVRGKGLTEPGALASLLPVKLSDLSGKRIGSWLAIEAAKRPAQAALAFRLLSVFVNWCDSQDEYAGLIPAGACKAKQVKDELPKGSTKEGDCLQREQLPRWFAAVRGLNNPCASAYLQSLLLTGARRRELAGLQWADVDFEWNSITIRDKVEGERTIPLTPYVKHLLQNLPRRNEWVFSSPSSENGQLVEPTAPHRRALLAADLPHVTLHGLRRSFNTLSEWTEAPTGVVAQIMGHKPSAISERHYKRRPLDLLRMWHVKIEVWFLEQAKIDF</sequence>
<dbReference type="PROSITE" id="PS51898">
    <property type="entry name" value="TYR_RECOMBINASE"/>
    <property type="match status" value="1"/>
</dbReference>
<evidence type="ECO:0000259" key="4">
    <source>
        <dbReference type="PROSITE" id="PS51898"/>
    </source>
</evidence>
<reference evidence="5 6" key="1">
    <citation type="journal article" date="2016" name="Int. J. Syst. Evol. Microbiol.">
        <title>Chitinibacter fontanus sp. nov., isolated from a spring.</title>
        <authorList>
            <person name="Sheu S.Y."/>
            <person name="Li Y.S."/>
            <person name="Young C.C."/>
            <person name="Chen W.M."/>
        </authorList>
    </citation>
    <scope>NUCLEOTIDE SEQUENCE [LARGE SCALE GENOMIC DNA]</scope>
    <source>
        <strain evidence="5 6">STM-7</strain>
    </source>
</reference>
<evidence type="ECO:0000256" key="2">
    <source>
        <dbReference type="ARBA" id="ARBA00022908"/>
    </source>
</evidence>
<dbReference type="AlphaFoldDB" id="A0A7D5ZEB7"/>
<dbReference type="EMBL" id="CP058952">
    <property type="protein sequence ID" value="QLI80868.1"/>
    <property type="molecule type" value="Genomic_DNA"/>
</dbReference>
<evidence type="ECO:0000256" key="1">
    <source>
        <dbReference type="ARBA" id="ARBA00008857"/>
    </source>
</evidence>
<dbReference type="GO" id="GO:0003677">
    <property type="term" value="F:DNA binding"/>
    <property type="evidence" value="ECO:0007669"/>
    <property type="project" value="InterPro"/>
</dbReference>
<evidence type="ECO:0000313" key="6">
    <source>
        <dbReference type="Proteomes" id="UP000510822"/>
    </source>
</evidence>
<keyword evidence="6" id="KW-1185">Reference proteome</keyword>
<comment type="similarity">
    <text evidence="1">Belongs to the 'phage' integrase family.</text>
</comment>
<dbReference type="InterPro" id="IPR025166">
    <property type="entry name" value="Integrase_DNA_bind_dom"/>
</dbReference>
<dbReference type="InterPro" id="IPR011010">
    <property type="entry name" value="DNA_brk_join_enz"/>
</dbReference>
<evidence type="ECO:0000313" key="5">
    <source>
        <dbReference type="EMBL" id="QLI80868.1"/>
    </source>
</evidence>
<dbReference type="InterPro" id="IPR002104">
    <property type="entry name" value="Integrase_catalytic"/>
</dbReference>
<dbReference type="GO" id="GO:0006310">
    <property type="term" value="P:DNA recombination"/>
    <property type="evidence" value="ECO:0007669"/>
    <property type="project" value="UniProtKB-KW"/>
</dbReference>
<dbReference type="InterPro" id="IPR050808">
    <property type="entry name" value="Phage_Integrase"/>
</dbReference>
<evidence type="ECO:0000256" key="3">
    <source>
        <dbReference type="ARBA" id="ARBA00023172"/>
    </source>
</evidence>
<dbReference type="InterPro" id="IPR013762">
    <property type="entry name" value="Integrase-like_cat_sf"/>
</dbReference>
<dbReference type="Gene3D" id="3.30.160.390">
    <property type="entry name" value="Integrase, DNA-binding domain"/>
    <property type="match status" value="1"/>
</dbReference>
<accession>A0A7D5ZEB7</accession>
<keyword evidence="3" id="KW-0233">DNA recombination</keyword>
<dbReference type="KEGG" id="cfon:HZU75_04615"/>